<accession>W1YC99</accession>
<sequence>MNLNGKFYKKRVDAGEYTVAQMKCIEESIKVLEKLKKEPLMMLGKIQSGKTKTFIGTIALGFDNEYDLAVVLTKGTNALSQQTLSRMKNEFKGENVKIYDIMSLQKNLTPFELKQKMIIIVKKEKNNLARFKEFIESYPLKSNKKCMIIDDEADFASIGFEKKNEAFDIRKIAADINEIRGTLDDCRFIQVTATPYSLYLQPETFELGTKIYPIKPAHTVLVPSGDGYIGGDYYFNHEENPLAQYLFEEVDQKEFDILKNSDRRVFKEEEVLTHKKISGIRKAVMNFIVGGTIRLLQNGGDEFDENNRYSLIIHTEIAKSSHTRQADIIFTLVEKLQELLENDKETLDRLIIESLEDLNESINAYGFSMIDEETLKNEVYTAIIERINISVVNSENEVKDMLDERGQLELRTPLNIFVGGQILDRGITISNLIGFVYGRRPQKMQQDTVLQHARMFGYRKPEDLAVTRLYTTKHLYNQMVKINEFDSALRKDFEEQKNKDGVIFIRRDVKGSIKPCSPNKIMVSKTHILKEHRRILPVGFTPKCKSKINPIVHKIDKIIMQARPSDKKQSEFTVNIDVAYKIVDLIYDTIDLDDNYSVDRETMLSIMNYVSKGKVHLIVREGRDAKKYTPETGRLMNAPDNGTQDGIPAKRMAIDNPSLILIKQNGKSDKDYGWSGAPFWWPVLVTPRNVKSTVYAADYMK</sequence>
<evidence type="ECO:0000259" key="2">
    <source>
        <dbReference type="Pfam" id="PF10593"/>
    </source>
</evidence>
<evidence type="ECO:0000256" key="1">
    <source>
        <dbReference type="SAM" id="Coils"/>
    </source>
</evidence>
<reference evidence="3" key="1">
    <citation type="submission" date="2013-12" db="EMBL/GenBank/DDBJ databases">
        <title>A Varibaculum cambriense genome reconstructed from a premature infant gut community with otherwise low bacterial novelty that shifts toward anaerobic metabolism during the third week of life.</title>
        <authorList>
            <person name="Brown C.T."/>
            <person name="Sharon I."/>
            <person name="Thomas B.C."/>
            <person name="Castelle C.J."/>
            <person name="Morowitz M.J."/>
            <person name="Banfield J.F."/>
        </authorList>
    </citation>
    <scope>NUCLEOTIDE SEQUENCE</scope>
</reference>
<dbReference type="AlphaFoldDB" id="W1YC99"/>
<dbReference type="InterPro" id="IPR027417">
    <property type="entry name" value="P-loop_NTPase"/>
</dbReference>
<proteinExistence type="predicted"/>
<feature type="coiled-coil region" evidence="1">
    <location>
        <begin position="384"/>
        <end position="411"/>
    </location>
</feature>
<dbReference type="Pfam" id="PF10593">
    <property type="entry name" value="Z1"/>
    <property type="match status" value="1"/>
</dbReference>
<dbReference type="SUPFAM" id="SSF52540">
    <property type="entry name" value="P-loop containing nucleoside triphosphate hydrolases"/>
    <property type="match status" value="1"/>
</dbReference>
<protein>
    <recommendedName>
        <fullName evidence="2">Putative endonuclease Z1 domain-containing protein</fullName>
    </recommendedName>
</protein>
<organism evidence="3">
    <name type="scientific">human gut metagenome</name>
    <dbReference type="NCBI Taxonomy" id="408170"/>
    <lineage>
        <taxon>unclassified sequences</taxon>
        <taxon>metagenomes</taxon>
        <taxon>organismal metagenomes</taxon>
    </lineage>
</organism>
<keyword evidence="1" id="KW-0175">Coiled coil</keyword>
<name>W1YC99_9ZZZZ</name>
<evidence type="ECO:0000313" key="3">
    <source>
        <dbReference type="EMBL" id="ETJ39310.1"/>
    </source>
</evidence>
<comment type="caution">
    <text evidence="3">The sequence shown here is derived from an EMBL/GenBank/DDBJ whole genome shotgun (WGS) entry which is preliminary data.</text>
</comment>
<dbReference type="EMBL" id="AZMM01006817">
    <property type="protein sequence ID" value="ETJ39310.1"/>
    <property type="molecule type" value="Genomic_DNA"/>
</dbReference>
<gene>
    <name evidence="3" type="ORF">Q604_UNBC06817G0007</name>
</gene>
<feature type="domain" description="Putative endonuclease Z1" evidence="2">
    <location>
        <begin position="281"/>
        <end position="499"/>
    </location>
</feature>
<dbReference type="InterPro" id="IPR018310">
    <property type="entry name" value="Put_endonuclease_Z1-dom"/>
</dbReference>